<evidence type="ECO:0000313" key="8">
    <source>
        <dbReference type="Proteomes" id="UP000077266"/>
    </source>
</evidence>
<dbReference type="SUPFAM" id="SSF55856">
    <property type="entry name" value="Cytochrome b5-like heme/steroid binding domain"/>
    <property type="match status" value="1"/>
</dbReference>
<dbReference type="Gene3D" id="1.20.140.10">
    <property type="entry name" value="Butyryl-CoA Dehydrogenase, subunit A, domain 3"/>
    <property type="match status" value="1"/>
</dbReference>
<dbReference type="InParanoid" id="A0A165DYK6"/>
<dbReference type="PANTHER" id="PTHR48083">
    <property type="entry name" value="MEDIUM-CHAIN SPECIFIC ACYL-COA DEHYDROGENASE, MITOCHONDRIAL-RELATED"/>
    <property type="match status" value="1"/>
</dbReference>
<dbReference type="AlphaFoldDB" id="A0A165DYK6"/>
<dbReference type="Pfam" id="PF02770">
    <property type="entry name" value="Acyl-CoA_dh_M"/>
    <property type="match status" value="1"/>
</dbReference>
<comment type="cofactor">
    <cofactor evidence="1">
        <name>FAD</name>
        <dbReference type="ChEBI" id="CHEBI:57692"/>
    </cofactor>
</comment>
<dbReference type="InterPro" id="IPR006089">
    <property type="entry name" value="Acyl-CoA_DH_CS"/>
</dbReference>
<dbReference type="PROSITE" id="PS00072">
    <property type="entry name" value="ACYL_COA_DH_1"/>
    <property type="match status" value="1"/>
</dbReference>
<evidence type="ECO:0000256" key="3">
    <source>
        <dbReference type="ARBA" id="ARBA00022630"/>
    </source>
</evidence>
<dbReference type="InterPro" id="IPR046373">
    <property type="entry name" value="Acyl-CoA_Oxase/DH_mid-dom_sf"/>
</dbReference>
<protein>
    <submittedName>
        <fullName evidence="7">Acyl-CoA dehydrogenase NM domain-like protein</fullName>
    </submittedName>
</protein>
<evidence type="ECO:0000259" key="6">
    <source>
        <dbReference type="PROSITE" id="PS50255"/>
    </source>
</evidence>
<organism evidence="7 8">
    <name type="scientific">Exidia glandulosa HHB12029</name>
    <dbReference type="NCBI Taxonomy" id="1314781"/>
    <lineage>
        <taxon>Eukaryota</taxon>
        <taxon>Fungi</taxon>
        <taxon>Dikarya</taxon>
        <taxon>Basidiomycota</taxon>
        <taxon>Agaricomycotina</taxon>
        <taxon>Agaricomycetes</taxon>
        <taxon>Auriculariales</taxon>
        <taxon>Exidiaceae</taxon>
        <taxon>Exidia</taxon>
    </lineage>
</organism>
<dbReference type="InterPro" id="IPR037069">
    <property type="entry name" value="AcylCoA_DH/ox_N_sf"/>
</dbReference>
<reference evidence="7 8" key="1">
    <citation type="journal article" date="2016" name="Mol. Biol. Evol.">
        <title>Comparative Genomics of Early-Diverging Mushroom-Forming Fungi Provides Insights into the Origins of Lignocellulose Decay Capabilities.</title>
        <authorList>
            <person name="Nagy L.G."/>
            <person name="Riley R."/>
            <person name="Tritt A."/>
            <person name="Adam C."/>
            <person name="Daum C."/>
            <person name="Floudas D."/>
            <person name="Sun H."/>
            <person name="Yadav J.S."/>
            <person name="Pangilinan J."/>
            <person name="Larsson K.H."/>
            <person name="Matsuura K."/>
            <person name="Barry K."/>
            <person name="Labutti K."/>
            <person name="Kuo R."/>
            <person name="Ohm R.A."/>
            <person name="Bhattacharya S.S."/>
            <person name="Shirouzu T."/>
            <person name="Yoshinaga Y."/>
            <person name="Martin F.M."/>
            <person name="Grigoriev I.V."/>
            <person name="Hibbett D.S."/>
        </authorList>
    </citation>
    <scope>NUCLEOTIDE SEQUENCE [LARGE SCALE GENOMIC DNA]</scope>
    <source>
        <strain evidence="7 8">HHB12029</strain>
    </source>
</reference>
<dbReference type="PROSITE" id="PS50255">
    <property type="entry name" value="CYTOCHROME_B5_2"/>
    <property type="match status" value="1"/>
</dbReference>
<dbReference type="STRING" id="1314781.A0A165DYK6"/>
<comment type="similarity">
    <text evidence="2">Belongs to the acyl-CoA dehydrogenase family.</text>
</comment>
<evidence type="ECO:0000256" key="4">
    <source>
        <dbReference type="ARBA" id="ARBA00022827"/>
    </source>
</evidence>
<dbReference type="Proteomes" id="UP000077266">
    <property type="component" value="Unassembled WGS sequence"/>
</dbReference>
<dbReference type="Gene3D" id="1.10.540.10">
    <property type="entry name" value="Acyl-CoA dehydrogenase/oxidase, N-terminal domain"/>
    <property type="match status" value="1"/>
</dbReference>
<dbReference type="GO" id="GO:0033539">
    <property type="term" value="P:fatty acid beta-oxidation using acyl-CoA dehydrogenase"/>
    <property type="evidence" value="ECO:0007669"/>
    <property type="project" value="TreeGrafter"/>
</dbReference>
<keyword evidence="8" id="KW-1185">Reference proteome</keyword>
<dbReference type="OrthoDB" id="2588832at2759"/>
<evidence type="ECO:0000313" key="7">
    <source>
        <dbReference type="EMBL" id="KZV85671.1"/>
    </source>
</evidence>
<dbReference type="Pfam" id="PF00441">
    <property type="entry name" value="Acyl-CoA_dh_1"/>
    <property type="match status" value="1"/>
</dbReference>
<evidence type="ECO:0000256" key="1">
    <source>
        <dbReference type="ARBA" id="ARBA00001974"/>
    </source>
</evidence>
<dbReference type="Pfam" id="PF02771">
    <property type="entry name" value="Acyl-CoA_dh_N"/>
    <property type="match status" value="1"/>
</dbReference>
<accession>A0A165DYK6</accession>
<feature type="domain" description="Cytochrome b5 heme-binding" evidence="6">
    <location>
        <begin position="4"/>
        <end position="83"/>
    </location>
</feature>
<keyword evidence="3" id="KW-0285">Flavoprotein</keyword>
<evidence type="ECO:0000256" key="2">
    <source>
        <dbReference type="ARBA" id="ARBA00009347"/>
    </source>
</evidence>
<dbReference type="PANTHER" id="PTHR48083:SF28">
    <property type="entry name" value="ACYL-COA DEHYDROGENASE FAMILY PROTEIN (AFU_ORTHOLOGUE AFUA_6G10880)-RELATED"/>
    <property type="match status" value="1"/>
</dbReference>
<dbReference type="SMART" id="SM01117">
    <property type="entry name" value="Cyt-b5"/>
    <property type="match status" value="1"/>
</dbReference>
<dbReference type="EMBL" id="KV426180">
    <property type="protein sequence ID" value="KZV85671.1"/>
    <property type="molecule type" value="Genomic_DNA"/>
</dbReference>
<dbReference type="InterPro" id="IPR050741">
    <property type="entry name" value="Acyl-CoA_dehydrogenase"/>
</dbReference>
<dbReference type="InterPro" id="IPR013786">
    <property type="entry name" value="AcylCoA_DH/ox_N"/>
</dbReference>
<dbReference type="InterPro" id="IPR009100">
    <property type="entry name" value="AcylCoA_DH/oxidase_NM_dom_sf"/>
</dbReference>
<dbReference type="SUPFAM" id="SSF47203">
    <property type="entry name" value="Acyl-CoA dehydrogenase C-terminal domain-like"/>
    <property type="match status" value="1"/>
</dbReference>
<gene>
    <name evidence="7" type="ORF">EXIGLDRAFT_775333</name>
</gene>
<dbReference type="InterPro" id="IPR036400">
    <property type="entry name" value="Cyt_B5-like_heme/steroid_sf"/>
</dbReference>
<dbReference type="Pfam" id="PF00173">
    <property type="entry name" value="Cyt-b5"/>
    <property type="match status" value="1"/>
</dbReference>
<sequence>MASTKTFTREEVAKHNKPGDLWIVVDTRVYDISKFAALHPGGQYVLTTPNVAGKDATDVFYSLHRKEVLDKPMYKRLVIGAIANEQPTIQVNESSDALSKVPYGEPMGLTPGYHTPYYTENHRAFQRAARKFMMEEVYSEAMAREEDGKRISQSVVDKMAEVGWLHMRLGPGKHLKGVTLLGGVVKPEDFDYFHELIYHQEGVRIGARGFNDGQLSGMAIGLPPVLNFARPEVKERVAAECFSGKKYISLAITEAFAGSDVAGLQTTAVKSDDGKFWIINGTKKWITNGTFSDYFTTACRTKKGLTVILVPRVDGVETRPIKTAYSATAGTAYITFDNVKVPVEYTLGEEDKGLKVVLSNFNHERWMLAAHSAALHRTIVEECLKWANQRYVFGKPLHDQAVIRAKLAGMIARMEAGQAWLEQITHQMTKNYNEQSDKLAGSIGLLKMFVTRSARETAEEAQLVFGGRGLTKTGLGRLIEMYHRTSGFDAILGGVEDVLGDLGVRQALKKMPKSARL</sequence>
<dbReference type="CDD" id="cd00567">
    <property type="entry name" value="ACAD"/>
    <property type="match status" value="1"/>
</dbReference>
<dbReference type="GO" id="GO:0003995">
    <property type="term" value="F:acyl-CoA dehydrogenase activity"/>
    <property type="evidence" value="ECO:0007669"/>
    <property type="project" value="InterPro"/>
</dbReference>
<name>A0A165DYK6_EXIGL</name>
<dbReference type="InterPro" id="IPR036250">
    <property type="entry name" value="AcylCo_DH-like_C"/>
</dbReference>
<dbReference type="Gene3D" id="3.10.120.10">
    <property type="entry name" value="Cytochrome b5-like heme/steroid binding domain"/>
    <property type="match status" value="1"/>
</dbReference>
<keyword evidence="4" id="KW-0274">FAD</keyword>
<dbReference type="GO" id="GO:0050660">
    <property type="term" value="F:flavin adenine dinucleotide binding"/>
    <property type="evidence" value="ECO:0007669"/>
    <property type="project" value="InterPro"/>
</dbReference>
<dbReference type="GO" id="GO:0005737">
    <property type="term" value="C:cytoplasm"/>
    <property type="evidence" value="ECO:0007669"/>
    <property type="project" value="TreeGrafter"/>
</dbReference>
<proteinExistence type="inferred from homology"/>
<dbReference type="InterPro" id="IPR001199">
    <property type="entry name" value="Cyt_B5-like_heme/steroid-bd"/>
</dbReference>
<dbReference type="InterPro" id="IPR009075">
    <property type="entry name" value="AcylCo_DH/oxidase_C"/>
</dbReference>
<dbReference type="SUPFAM" id="SSF56645">
    <property type="entry name" value="Acyl-CoA dehydrogenase NM domain-like"/>
    <property type="match status" value="1"/>
</dbReference>
<keyword evidence="5" id="KW-0560">Oxidoreductase</keyword>
<dbReference type="Gene3D" id="2.40.110.10">
    <property type="entry name" value="Butyryl-CoA Dehydrogenase, subunit A, domain 2"/>
    <property type="match status" value="1"/>
</dbReference>
<evidence type="ECO:0000256" key="5">
    <source>
        <dbReference type="ARBA" id="ARBA00023002"/>
    </source>
</evidence>
<dbReference type="InterPro" id="IPR006091">
    <property type="entry name" value="Acyl-CoA_Oxase/DH_mid-dom"/>
</dbReference>